<dbReference type="Proteomes" id="UP000694580">
    <property type="component" value="Chromosome 11"/>
</dbReference>
<evidence type="ECO:0000256" key="5">
    <source>
        <dbReference type="ARBA" id="ARBA00022989"/>
    </source>
</evidence>
<evidence type="ECO:0000256" key="6">
    <source>
        <dbReference type="ARBA" id="ARBA00023136"/>
    </source>
</evidence>
<sequence length="269" mass="30821">MCQRVFRAGCAVRAGHVAVTWVVSWTLFLHDTDLRRCEEKGELARPAGFALLVLLSVLLYFAASLMDPGFVRADCELTATSDGHAELEDMMPGASTSCQLRRCGYCLLLQPMRAKHCRVCKHCVRRYDHHCPWIGNCVGERNHRWFLLYLVAQLLALLWAVQTSWSGIIFAPTWKLWLTQNVFLLAALAFTGVFSGVVILLLGSHLYLASISTTTWEFMSRHRISYLKNFDMDENPFDRGVMCNLWNFFCVCRTVTWEKVHSRFSRNSL</sequence>
<dbReference type="RefSeq" id="XP_028852319.1">
    <property type="nucleotide sequence ID" value="XM_028996486.1"/>
</dbReference>
<evidence type="ECO:0000256" key="10">
    <source>
        <dbReference type="ARBA" id="ARBA00047790"/>
    </source>
</evidence>
<evidence type="ECO:0000256" key="9">
    <source>
        <dbReference type="ARBA" id="ARBA00023315"/>
    </source>
</evidence>
<keyword evidence="4 11" id="KW-0812">Transmembrane</keyword>
<reference evidence="13" key="3">
    <citation type="submission" date="2025-09" db="UniProtKB">
        <authorList>
            <consortium name="Ensembl"/>
        </authorList>
    </citation>
    <scope>IDENTIFICATION</scope>
</reference>
<keyword evidence="6 11" id="KW-0472">Membrane</keyword>
<evidence type="ECO:0000256" key="8">
    <source>
        <dbReference type="ARBA" id="ARBA00023288"/>
    </source>
</evidence>
<gene>
    <name evidence="13" type="primary">zdhhc12a</name>
</gene>
<dbReference type="GeneTree" id="ENSGT00940000156902"/>
<keyword evidence="5 11" id="KW-1133">Transmembrane helix</keyword>
<comment type="catalytic activity">
    <reaction evidence="10">
        <text>L-cysteinyl-[protein] + hexadecanoyl-CoA = S-hexadecanoyl-L-cysteinyl-[protein] + CoA</text>
        <dbReference type="Rhea" id="RHEA:36683"/>
        <dbReference type="Rhea" id="RHEA-COMP:10131"/>
        <dbReference type="Rhea" id="RHEA-COMP:11032"/>
        <dbReference type="ChEBI" id="CHEBI:29950"/>
        <dbReference type="ChEBI" id="CHEBI:57287"/>
        <dbReference type="ChEBI" id="CHEBI:57379"/>
        <dbReference type="ChEBI" id="CHEBI:74151"/>
        <dbReference type="EC" id="2.3.1.225"/>
    </reaction>
    <physiologicalReaction direction="left-to-right" evidence="10">
        <dbReference type="Rhea" id="RHEA:36684"/>
    </physiologicalReaction>
</comment>
<feature type="domain" description="Palmitoyltransferase DHHC" evidence="12">
    <location>
        <begin position="99"/>
        <end position="220"/>
    </location>
</feature>
<keyword evidence="7" id="KW-0564">Palmitate</keyword>
<name>A0AAY4DW73_9TELE</name>
<organism evidence="13 14">
    <name type="scientific">Denticeps clupeoides</name>
    <name type="common">denticle herring</name>
    <dbReference type="NCBI Taxonomy" id="299321"/>
    <lineage>
        <taxon>Eukaryota</taxon>
        <taxon>Metazoa</taxon>
        <taxon>Chordata</taxon>
        <taxon>Craniata</taxon>
        <taxon>Vertebrata</taxon>
        <taxon>Euteleostomi</taxon>
        <taxon>Actinopterygii</taxon>
        <taxon>Neopterygii</taxon>
        <taxon>Teleostei</taxon>
        <taxon>Clupei</taxon>
        <taxon>Clupeiformes</taxon>
        <taxon>Denticipitoidei</taxon>
        <taxon>Denticipitidae</taxon>
        <taxon>Denticeps</taxon>
    </lineage>
</organism>
<dbReference type="GO" id="GO:0006612">
    <property type="term" value="P:protein targeting to membrane"/>
    <property type="evidence" value="ECO:0007669"/>
    <property type="project" value="TreeGrafter"/>
</dbReference>
<dbReference type="PROSITE" id="PS50216">
    <property type="entry name" value="DHHC"/>
    <property type="match status" value="1"/>
</dbReference>
<keyword evidence="9 11" id="KW-0012">Acyltransferase</keyword>
<evidence type="ECO:0000313" key="14">
    <source>
        <dbReference type="Proteomes" id="UP000694580"/>
    </source>
</evidence>
<dbReference type="EC" id="2.3.1.225" evidence="11"/>
<dbReference type="RefSeq" id="XP_028852320.1">
    <property type="nucleotide sequence ID" value="XM_028996487.1"/>
</dbReference>
<keyword evidence="8" id="KW-0449">Lipoprotein</keyword>
<reference evidence="13 14" key="1">
    <citation type="submission" date="2020-06" db="EMBL/GenBank/DDBJ databases">
        <authorList>
            <consortium name="Wellcome Sanger Institute Data Sharing"/>
        </authorList>
    </citation>
    <scope>NUCLEOTIDE SEQUENCE [LARGE SCALE GENOMIC DNA]</scope>
</reference>
<proteinExistence type="inferred from homology"/>
<keyword evidence="3 11" id="KW-0808">Transferase</keyword>
<evidence type="ECO:0000256" key="11">
    <source>
        <dbReference type="RuleBase" id="RU079119"/>
    </source>
</evidence>
<comment type="domain">
    <text evidence="11">The DHHC domain is required for palmitoyltransferase activity.</text>
</comment>
<evidence type="ECO:0000313" key="13">
    <source>
        <dbReference type="Ensembl" id="ENSDCDP00010049742.1"/>
    </source>
</evidence>
<reference evidence="13" key="2">
    <citation type="submission" date="2025-08" db="UniProtKB">
        <authorList>
            <consortium name="Ensembl"/>
        </authorList>
    </citation>
    <scope>IDENTIFICATION</scope>
</reference>
<feature type="transmembrane region" description="Helical" evidence="11">
    <location>
        <begin position="146"/>
        <end position="170"/>
    </location>
</feature>
<comment type="similarity">
    <text evidence="2 11">Belongs to the DHHC palmitoyltransferase family.</text>
</comment>
<feature type="transmembrane region" description="Helical" evidence="11">
    <location>
        <begin position="43"/>
        <end position="63"/>
    </location>
</feature>
<dbReference type="GO" id="GO:0005783">
    <property type="term" value="C:endoplasmic reticulum"/>
    <property type="evidence" value="ECO:0007669"/>
    <property type="project" value="TreeGrafter"/>
</dbReference>
<dbReference type="AlphaFoldDB" id="A0AAY4DW73"/>
<evidence type="ECO:0000256" key="7">
    <source>
        <dbReference type="ARBA" id="ARBA00023139"/>
    </source>
</evidence>
<evidence type="ECO:0000256" key="1">
    <source>
        <dbReference type="ARBA" id="ARBA00004127"/>
    </source>
</evidence>
<dbReference type="GO" id="GO:0019706">
    <property type="term" value="F:protein-cysteine S-palmitoyltransferase activity"/>
    <property type="evidence" value="ECO:0007669"/>
    <property type="project" value="UniProtKB-EC"/>
</dbReference>
<dbReference type="GeneID" id="114799688"/>
<protein>
    <recommendedName>
        <fullName evidence="11">Palmitoyltransferase</fullName>
        <ecNumber evidence="11">2.3.1.225</ecNumber>
    </recommendedName>
</protein>
<dbReference type="InterPro" id="IPR039859">
    <property type="entry name" value="PFA4/ZDH16/20/ERF2-like"/>
</dbReference>
<evidence type="ECO:0000256" key="2">
    <source>
        <dbReference type="ARBA" id="ARBA00008574"/>
    </source>
</evidence>
<evidence type="ECO:0000256" key="4">
    <source>
        <dbReference type="ARBA" id="ARBA00022692"/>
    </source>
</evidence>
<dbReference type="PANTHER" id="PTHR22883">
    <property type="entry name" value="ZINC FINGER DHHC DOMAIN CONTAINING PROTEIN"/>
    <property type="match status" value="1"/>
</dbReference>
<dbReference type="PANTHER" id="PTHR22883:SF301">
    <property type="entry name" value="PALMITOYLTRANSFERASE ZDHHC12"/>
    <property type="match status" value="1"/>
</dbReference>
<feature type="transmembrane region" description="Helical" evidence="11">
    <location>
        <begin position="182"/>
        <end position="202"/>
    </location>
</feature>
<dbReference type="GO" id="GO:0005794">
    <property type="term" value="C:Golgi apparatus"/>
    <property type="evidence" value="ECO:0007669"/>
    <property type="project" value="TreeGrafter"/>
</dbReference>
<evidence type="ECO:0000256" key="3">
    <source>
        <dbReference type="ARBA" id="ARBA00022679"/>
    </source>
</evidence>
<accession>A0AAY4DW73</accession>
<dbReference type="InterPro" id="IPR001594">
    <property type="entry name" value="Palmitoyltrfase_DHHC"/>
</dbReference>
<dbReference type="Pfam" id="PF01529">
    <property type="entry name" value="DHHC"/>
    <property type="match status" value="1"/>
</dbReference>
<comment type="subcellular location">
    <subcellularLocation>
        <location evidence="1">Endomembrane system</location>
        <topology evidence="1">Multi-pass membrane protein</topology>
    </subcellularLocation>
</comment>
<keyword evidence="14" id="KW-1185">Reference proteome</keyword>
<evidence type="ECO:0000259" key="12">
    <source>
        <dbReference type="Pfam" id="PF01529"/>
    </source>
</evidence>
<dbReference type="Ensembl" id="ENSDCDT00010060152.1">
    <property type="protein sequence ID" value="ENSDCDP00010049742.1"/>
    <property type="gene ID" value="ENSDCDG00010029690.1"/>
</dbReference>